<evidence type="ECO:0000256" key="1">
    <source>
        <dbReference type="SAM" id="Phobius"/>
    </source>
</evidence>
<proteinExistence type="predicted"/>
<dbReference type="EMBL" id="JABFDB010000001">
    <property type="protein sequence ID" value="NYZ18204.1"/>
    <property type="molecule type" value="Genomic_DNA"/>
</dbReference>
<dbReference type="RefSeq" id="WP_180279967.1">
    <property type="nucleotide sequence ID" value="NZ_JABFDB010000001.1"/>
</dbReference>
<gene>
    <name evidence="2" type="ORF">HND93_00655</name>
</gene>
<name>A0ABX2T1W1_9PROT</name>
<feature type="transmembrane region" description="Helical" evidence="1">
    <location>
        <begin position="162"/>
        <end position="179"/>
    </location>
</feature>
<sequence length="192" mass="20161">MSARAKPRGNPVNELATERWISGLLAGACQGLALLLPVLTVWYWATVTPAALAAGLTPDVSAHDLFPAGLADWQRIAGGLVSMASVALLVYGLLRMRACFLLFRAGRFFDSTAARGVRGFAAAVLGAVVARLLSTPALTGLLTMHNPPGLRFLSVRVGTDELLALLVAGAFWVIASLLVRAGDIVKRDASIV</sequence>
<evidence type="ECO:0000313" key="2">
    <source>
        <dbReference type="EMBL" id="NYZ18204.1"/>
    </source>
</evidence>
<feature type="transmembrane region" description="Helical" evidence="1">
    <location>
        <begin position="117"/>
        <end position="142"/>
    </location>
</feature>
<organism evidence="2 3">
    <name type="scientific">Azospirillum oleiclasticum</name>
    <dbReference type="NCBI Taxonomy" id="2735135"/>
    <lineage>
        <taxon>Bacteria</taxon>
        <taxon>Pseudomonadati</taxon>
        <taxon>Pseudomonadota</taxon>
        <taxon>Alphaproteobacteria</taxon>
        <taxon>Rhodospirillales</taxon>
        <taxon>Azospirillaceae</taxon>
        <taxon>Azospirillum</taxon>
    </lineage>
</organism>
<reference evidence="2 3" key="1">
    <citation type="submission" date="2020-05" db="EMBL/GenBank/DDBJ databases">
        <title>Azospirillum oleiclasticum sp. nov, a nitrogen-fixing and heavy crude oil-emulsifying bacterium isolated from the crude oil of Yumen Oilfield.</title>
        <authorList>
            <person name="Wu D."/>
            <person name="Cai M."/>
            <person name="Zhang X."/>
        </authorList>
    </citation>
    <scope>NUCLEOTIDE SEQUENCE [LARGE SCALE GENOMIC DNA]</scope>
    <source>
        <strain evidence="2 3">ROY-1-1-2</strain>
    </source>
</reference>
<feature type="transmembrane region" description="Helical" evidence="1">
    <location>
        <begin position="76"/>
        <end position="96"/>
    </location>
</feature>
<keyword evidence="1" id="KW-0812">Transmembrane</keyword>
<feature type="transmembrane region" description="Helical" evidence="1">
    <location>
        <begin position="20"/>
        <end position="45"/>
    </location>
</feature>
<evidence type="ECO:0008006" key="4">
    <source>
        <dbReference type="Google" id="ProtNLM"/>
    </source>
</evidence>
<dbReference type="Proteomes" id="UP000584642">
    <property type="component" value="Unassembled WGS sequence"/>
</dbReference>
<keyword evidence="1" id="KW-0472">Membrane</keyword>
<protein>
    <recommendedName>
        <fullName evidence="4">DUF2975 domain-containing protein</fullName>
    </recommendedName>
</protein>
<comment type="caution">
    <text evidence="2">The sequence shown here is derived from an EMBL/GenBank/DDBJ whole genome shotgun (WGS) entry which is preliminary data.</text>
</comment>
<keyword evidence="3" id="KW-1185">Reference proteome</keyword>
<evidence type="ECO:0000313" key="3">
    <source>
        <dbReference type="Proteomes" id="UP000584642"/>
    </source>
</evidence>
<keyword evidence="1" id="KW-1133">Transmembrane helix</keyword>
<accession>A0ABX2T1W1</accession>